<dbReference type="EMBL" id="JBICYV010000012">
    <property type="protein sequence ID" value="MFG3013538.1"/>
    <property type="molecule type" value="Genomic_DNA"/>
</dbReference>
<dbReference type="RefSeq" id="WP_392819506.1">
    <property type="nucleotide sequence ID" value="NZ_JBICYV010000012.1"/>
</dbReference>
<accession>A0ABW7BBW5</accession>
<sequence length="67" mass="7229">MITVAVLLLPALGALLYALDRVKDSLSARPPTARHARGHHRRLVHDADPAATERSLAGRTARHTESA</sequence>
<proteinExistence type="predicted"/>
<evidence type="ECO:0000313" key="2">
    <source>
        <dbReference type="EMBL" id="MFG3013538.1"/>
    </source>
</evidence>
<protein>
    <recommendedName>
        <fullName evidence="4">Cardiolipin synthase N-terminal domain-containing protein</fullName>
    </recommendedName>
</protein>
<feature type="region of interest" description="Disordered" evidence="1">
    <location>
        <begin position="28"/>
        <end position="67"/>
    </location>
</feature>
<evidence type="ECO:0000313" key="3">
    <source>
        <dbReference type="Proteomes" id="UP001604267"/>
    </source>
</evidence>
<evidence type="ECO:0000256" key="1">
    <source>
        <dbReference type="SAM" id="MobiDB-lite"/>
    </source>
</evidence>
<dbReference type="Proteomes" id="UP001604267">
    <property type="component" value="Unassembled WGS sequence"/>
</dbReference>
<comment type="caution">
    <text evidence="2">The sequence shown here is derived from an EMBL/GenBank/DDBJ whole genome shotgun (WGS) entry which is preliminary data.</text>
</comment>
<name>A0ABW7BBW5_9ACTN</name>
<organism evidence="2 3">
    <name type="scientific">Streptomyces cinerochromogenes</name>
    <dbReference type="NCBI Taxonomy" id="66422"/>
    <lineage>
        <taxon>Bacteria</taxon>
        <taxon>Bacillati</taxon>
        <taxon>Actinomycetota</taxon>
        <taxon>Actinomycetes</taxon>
        <taxon>Kitasatosporales</taxon>
        <taxon>Streptomycetaceae</taxon>
        <taxon>Streptomyces</taxon>
    </lineage>
</organism>
<evidence type="ECO:0008006" key="4">
    <source>
        <dbReference type="Google" id="ProtNLM"/>
    </source>
</evidence>
<keyword evidence="3" id="KW-1185">Reference proteome</keyword>
<gene>
    <name evidence="2" type="ORF">ACGFZB_24340</name>
</gene>
<reference evidence="2 3" key="1">
    <citation type="submission" date="2024-10" db="EMBL/GenBank/DDBJ databases">
        <title>The Natural Products Discovery Center: Release of the First 8490 Sequenced Strains for Exploring Actinobacteria Biosynthetic Diversity.</title>
        <authorList>
            <person name="Kalkreuter E."/>
            <person name="Kautsar S.A."/>
            <person name="Yang D."/>
            <person name="Bader C.D."/>
            <person name="Teijaro C.N."/>
            <person name="Fluegel L."/>
            <person name="Davis C.M."/>
            <person name="Simpson J.R."/>
            <person name="Lauterbach L."/>
            <person name="Steele A.D."/>
            <person name="Gui C."/>
            <person name="Meng S."/>
            <person name="Li G."/>
            <person name="Viehrig K."/>
            <person name="Ye F."/>
            <person name="Su P."/>
            <person name="Kiefer A.F."/>
            <person name="Nichols A."/>
            <person name="Cepeda A.J."/>
            <person name="Yan W."/>
            <person name="Fan B."/>
            <person name="Jiang Y."/>
            <person name="Adhikari A."/>
            <person name="Zheng C.-J."/>
            <person name="Schuster L."/>
            <person name="Cowan T.M."/>
            <person name="Smanski M.J."/>
            <person name="Chevrette M.G."/>
            <person name="De Carvalho L.P.S."/>
            <person name="Shen B."/>
        </authorList>
    </citation>
    <scope>NUCLEOTIDE SEQUENCE [LARGE SCALE GENOMIC DNA]</scope>
    <source>
        <strain evidence="2 3">NPDC048320</strain>
    </source>
</reference>
<feature type="compositionally biased region" description="Basic residues" evidence="1">
    <location>
        <begin position="32"/>
        <end position="43"/>
    </location>
</feature>